<dbReference type="Pfam" id="PF13279">
    <property type="entry name" value="4HBT_2"/>
    <property type="match status" value="1"/>
</dbReference>
<dbReference type="EMBL" id="FOYT01000005">
    <property type="protein sequence ID" value="SFR72212.1"/>
    <property type="molecule type" value="Genomic_DNA"/>
</dbReference>
<name>A0A1I6IZM1_9EURY</name>
<dbReference type="InterPro" id="IPR050563">
    <property type="entry name" value="4-hydroxybenzoyl-CoA_TE"/>
</dbReference>
<keyword evidence="2 3" id="KW-0378">Hydrolase</keyword>
<sequence length="132" mass="14529">MTAYPYETELQVRFRDLDPLGHVNNAVYASYCEQARIDFFQDALGIDSGEVNTVLAHSEIDYRTSIDDLGDVTVGVAVVDVGNTSFEMEYELVFEGDVAATASSVQVVVDPETNQPAPVPDDARAEFAKFER</sequence>
<reference evidence="4" key="1">
    <citation type="submission" date="2016-10" db="EMBL/GenBank/DDBJ databases">
        <authorList>
            <person name="Varghese N."/>
            <person name="Submissions S."/>
        </authorList>
    </citation>
    <scope>NUCLEOTIDE SEQUENCE [LARGE SCALE GENOMIC DNA]</scope>
    <source>
        <strain evidence="4">CGMCC 1.7736</strain>
    </source>
</reference>
<organism evidence="3 4">
    <name type="scientific">Halogeometricum rufum</name>
    <dbReference type="NCBI Taxonomy" id="553469"/>
    <lineage>
        <taxon>Archaea</taxon>
        <taxon>Methanobacteriati</taxon>
        <taxon>Methanobacteriota</taxon>
        <taxon>Stenosarchaea group</taxon>
        <taxon>Halobacteria</taxon>
        <taxon>Halobacteriales</taxon>
        <taxon>Haloferacaceae</taxon>
        <taxon>Halogeometricum</taxon>
    </lineage>
</organism>
<dbReference type="PANTHER" id="PTHR31793:SF27">
    <property type="entry name" value="NOVEL THIOESTERASE SUPERFAMILY DOMAIN AND SAPOSIN A-TYPE DOMAIN CONTAINING PROTEIN (0610012H03RIK)"/>
    <property type="match status" value="1"/>
</dbReference>
<evidence type="ECO:0000313" key="3">
    <source>
        <dbReference type="EMBL" id="SFR72212.1"/>
    </source>
</evidence>
<comment type="similarity">
    <text evidence="1">Belongs to the 4-hydroxybenzoyl-CoA thioesterase family.</text>
</comment>
<evidence type="ECO:0000313" key="4">
    <source>
        <dbReference type="Proteomes" id="UP000198531"/>
    </source>
</evidence>
<accession>A0A1I6IZM1</accession>
<evidence type="ECO:0000256" key="2">
    <source>
        <dbReference type="ARBA" id="ARBA00022801"/>
    </source>
</evidence>
<gene>
    <name evidence="3" type="ORF">SAMN04487947_3935</name>
</gene>
<dbReference type="Proteomes" id="UP000198531">
    <property type="component" value="Unassembled WGS sequence"/>
</dbReference>
<keyword evidence="4" id="KW-1185">Reference proteome</keyword>
<dbReference type="STRING" id="553469.SAMN04487947_3935"/>
<dbReference type="RefSeq" id="WP_089810854.1">
    <property type="nucleotide sequence ID" value="NZ_FOYT01000005.1"/>
</dbReference>
<dbReference type="GO" id="GO:0047617">
    <property type="term" value="F:fatty acyl-CoA hydrolase activity"/>
    <property type="evidence" value="ECO:0007669"/>
    <property type="project" value="TreeGrafter"/>
</dbReference>
<dbReference type="AlphaFoldDB" id="A0A1I6IZM1"/>
<evidence type="ECO:0000256" key="1">
    <source>
        <dbReference type="ARBA" id="ARBA00005953"/>
    </source>
</evidence>
<dbReference type="CDD" id="cd00586">
    <property type="entry name" value="4HBT"/>
    <property type="match status" value="1"/>
</dbReference>
<dbReference type="OrthoDB" id="56956at2157"/>
<protein>
    <submittedName>
        <fullName evidence="3">Acyl-CoA thioester hydrolase</fullName>
    </submittedName>
</protein>
<proteinExistence type="inferred from homology"/>
<dbReference type="InterPro" id="IPR029069">
    <property type="entry name" value="HotDog_dom_sf"/>
</dbReference>
<dbReference type="PANTHER" id="PTHR31793">
    <property type="entry name" value="4-HYDROXYBENZOYL-COA THIOESTERASE FAMILY MEMBER"/>
    <property type="match status" value="1"/>
</dbReference>
<dbReference type="Gene3D" id="3.10.129.10">
    <property type="entry name" value="Hotdog Thioesterase"/>
    <property type="match status" value="1"/>
</dbReference>
<dbReference type="SUPFAM" id="SSF54637">
    <property type="entry name" value="Thioesterase/thiol ester dehydrase-isomerase"/>
    <property type="match status" value="1"/>
</dbReference>